<keyword evidence="2 7" id="KW-0813">Transport</keyword>
<dbReference type="Gene3D" id="2.60.40.1120">
    <property type="entry name" value="Carboxypeptidase-like, regulatory domain"/>
    <property type="match status" value="1"/>
</dbReference>
<dbReference type="Pfam" id="PF13715">
    <property type="entry name" value="CarbopepD_reg_2"/>
    <property type="match status" value="1"/>
</dbReference>
<accession>A0ABT0QHY1</accession>
<name>A0ABT0QHY1_9FLAO</name>
<keyword evidence="10" id="KW-1185">Reference proteome</keyword>
<evidence type="ECO:0000313" key="9">
    <source>
        <dbReference type="EMBL" id="MCL6295864.1"/>
    </source>
</evidence>
<dbReference type="RefSeq" id="WP_249973429.1">
    <property type="nucleotide sequence ID" value="NZ_JAMFLZ010000005.1"/>
</dbReference>
<dbReference type="InterPro" id="IPR039426">
    <property type="entry name" value="TonB-dep_rcpt-like"/>
</dbReference>
<dbReference type="PROSITE" id="PS52016">
    <property type="entry name" value="TONB_DEPENDENT_REC_3"/>
    <property type="match status" value="1"/>
</dbReference>
<reference evidence="9" key="1">
    <citation type="submission" date="2022-05" db="EMBL/GenBank/DDBJ databases">
        <authorList>
            <person name="Park J.-S."/>
        </authorList>
    </citation>
    <scope>NUCLEOTIDE SEQUENCE</scope>
    <source>
        <strain evidence="9">2012CJ34-3</strain>
    </source>
</reference>
<proteinExistence type="inferred from homology"/>
<evidence type="ECO:0000259" key="8">
    <source>
        <dbReference type="Pfam" id="PF14905"/>
    </source>
</evidence>
<evidence type="ECO:0000256" key="5">
    <source>
        <dbReference type="ARBA" id="ARBA00023136"/>
    </source>
</evidence>
<evidence type="ECO:0000256" key="1">
    <source>
        <dbReference type="ARBA" id="ARBA00004571"/>
    </source>
</evidence>
<evidence type="ECO:0000256" key="3">
    <source>
        <dbReference type="ARBA" id="ARBA00022452"/>
    </source>
</evidence>
<dbReference type="Proteomes" id="UP001165381">
    <property type="component" value="Unassembled WGS sequence"/>
</dbReference>
<gene>
    <name evidence="9" type="ORF">M3P09_12715</name>
</gene>
<keyword evidence="4 7" id="KW-0812">Transmembrane</keyword>
<comment type="subcellular location">
    <subcellularLocation>
        <location evidence="1 7">Cell outer membrane</location>
        <topology evidence="1 7">Multi-pass membrane protein</topology>
    </subcellularLocation>
</comment>
<dbReference type="Pfam" id="PF14905">
    <property type="entry name" value="OMP_b-brl_3"/>
    <property type="match status" value="1"/>
</dbReference>
<comment type="similarity">
    <text evidence="7">Belongs to the TonB-dependent receptor family.</text>
</comment>
<dbReference type="PANTHER" id="PTHR40980">
    <property type="entry name" value="PLUG DOMAIN-CONTAINING PROTEIN"/>
    <property type="match status" value="1"/>
</dbReference>
<evidence type="ECO:0000256" key="7">
    <source>
        <dbReference type="PROSITE-ProRule" id="PRU01360"/>
    </source>
</evidence>
<evidence type="ECO:0000256" key="6">
    <source>
        <dbReference type="ARBA" id="ARBA00023237"/>
    </source>
</evidence>
<dbReference type="PANTHER" id="PTHR40980:SF4">
    <property type="entry name" value="TONB-DEPENDENT RECEPTOR-LIKE BETA-BARREL DOMAIN-CONTAINING PROTEIN"/>
    <property type="match status" value="1"/>
</dbReference>
<feature type="domain" description="Outer membrane protein beta-barrel" evidence="8">
    <location>
        <begin position="356"/>
        <end position="742"/>
    </location>
</feature>
<keyword evidence="5 7" id="KW-0472">Membrane</keyword>
<dbReference type="InterPro" id="IPR008969">
    <property type="entry name" value="CarboxyPept-like_regulatory"/>
</dbReference>
<evidence type="ECO:0000256" key="4">
    <source>
        <dbReference type="ARBA" id="ARBA00022692"/>
    </source>
</evidence>
<keyword evidence="9" id="KW-0675">Receptor</keyword>
<evidence type="ECO:0000256" key="2">
    <source>
        <dbReference type="ARBA" id="ARBA00022448"/>
    </source>
</evidence>
<dbReference type="Gene3D" id="2.170.130.10">
    <property type="entry name" value="TonB-dependent receptor, plug domain"/>
    <property type="match status" value="1"/>
</dbReference>
<comment type="caution">
    <text evidence="9">The sequence shown here is derived from an EMBL/GenBank/DDBJ whole genome shotgun (WGS) entry which is preliminary data.</text>
</comment>
<sequence length="766" mass="88035">MRLLLILICVAPVFSQKNLVYKGIIKDANTQENIPHATVVIYNSTNLIDGVSTNDDGEFQLKNNKNATHIEVSFIGYKTYMLSISKISDFNAIVINLQPDNELEEVVIQAKKNTTQLKIDRKTINLGADLQQSGNTALEAFDQIPEIQTDLGTGTISLRGGGNVRVLVNGKPSPLNTTELLQQIAASSVDKIEIIASPSSKNQADGISGIIDIILKKNTNYGLNLTLNSSVGTKRHQYGFDANYNLSSVNIRLNASNSRRSMNSKQWIYQEYTNGNTRDFFAPHNFNGKINNISLGIDFFLNESNELSFQVDYTDDSHSFHNNTFYSNVTGRPDYMYTRNSSHMHKTTVYNANYRKKFTSKGHYLELDYNLTNNENILPASDIEEGIFLFDELQNNRNDLHALAFDYTLPINKMTLEAGFSWNYRKLRSFREFTPNASNATQDAFDYKENLIGIYGLTRFETGSFNWQTGIRYEHFTSDSNNTANNQASDLRFLNLFPSVHVSYTSNDKNTFNIGYSRRISRPNFRHINPFQVGNQYFQWNSNPSLQPEFADNFELNYQYNGKRINISASTFYRYRTDVIQWLETIDANGVHFINFDNIGQRNSFGIENTIQYKITSYWNSELSANYYYTKANQPDITWNNLYSSNIILKSTFKITKNISTDITFRHTPRNQSVYSITEPRNRIDFAIRASFLDNKLTTNFRIVDVLDANLRRRTIVLPGIIQNETWKFQSQTFAWMLSLNYRIFQNKGKIRSRKSRNYNYGGTTD</sequence>
<dbReference type="Gene3D" id="2.40.170.20">
    <property type="entry name" value="TonB-dependent receptor, beta-barrel domain"/>
    <property type="match status" value="1"/>
</dbReference>
<dbReference type="SUPFAM" id="SSF49464">
    <property type="entry name" value="Carboxypeptidase regulatory domain-like"/>
    <property type="match status" value="1"/>
</dbReference>
<keyword evidence="6 7" id="KW-0998">Cell outer membrane</keyword>
<protein>
    <submittedName>
        <fullName evidence="9">TonB-dependent receptor family protein</fullName>
    </submittedName>
</protein>
<dbReference type="InterPro" id="IPR041700">
    <property type="entry name" value="OMP_b-brl_3"/>
</dbReference>
<organism evidence="9 10">
    <name type="scientific">Jejuia spongiicola</name>
    <dbReference type="NCBI Taxonomy" id="2942207"/>
    <lineage>
        <taxon>Bacteria</taxon>
        <taxon>Pseudomonadati</taxon>
        <taxon>Bacteroidota</taxon>
        <taxon>Flavobacteriia</taxon>
        <taxon>Flavobacteriales</taxon>
        <taxon>Flavobacteriaceae</taxon>
        <taxon>Jejuia</taxon>
    </lineage>
</organism>
<dbReference type="EMBL" id="JAMFLZ010000005">
    <property type="protein sequence ID" value="MCL6295864.1"/>
    <property type="molecule type" value="Genomic_DNA"/>
</dbReference>
<keyword evidence="3 7" id="KW-1134">Transmembrane beta strand</keyword>
<evidence type="ECO:0000313" key="10">
    <source>
        <dbReference type="Proteomes" id="UP001165381"/>
    </source>
</evidence>
<dbReference type="SUPFAM" id="SSF56935">
    <property type="entry name" value="Porins"/>
    <property type="match status" value="1"/>
</dbReference>
<dbReference type="InterPro" id="IPR037066">
    <property type="entry name" value="Plug_dom_sf"/>
</dbReference>
<dbReference type="InterPro" id="IPR036942">
    <property type="entry name" value="Beta-barrel_TonB_sf"/>
</dbReference>